<sequence length="255" mass="29454">MSRFFINLYFLFFVFLAIGQSKPIDLNPKDTVEYNQSYGISLGLDLSRIIISSLADNYRGFEIVADYRLTQNLYIAAELGNEEKTRQEDLFNFTTSGSYLKVGVNKNNYANWYGERNLIYLGGRLAFSTFENTLNNYQYFDTNRYWNPDDFATGSDVPEKFSGLSATWLEAVFGTKVELFSNIYMGASIRLGIILAQKEDDRFPNLWIPGFNKVTDNSRFGVGYNYSISYFLPLYKKKNKVKKKIDQAENEVEEL</sequence>
<dbReference type="EMBL" id="FNZN01000011">
    <property type="protein sequence ID" value="SEM17804.1"/>
    <property type="molecule type" value="Genomic_DNA"/>
</dbReference>
<evidence type="ECO:0000313" key="2">
    <source>
        <dbReference type="Proteomes" id="UP000198990"/>
    </source>
</evidence>
<gene>
    <name evidence="1" type="ORF">SAMN04488008_1118</name>
</gene>
<evidence type="ECO:0008006" key="3">
    <source>
        <dbReference type="Google" id="ProtNLM"/>
    </source>
</evidence>
<dbReference type="Proteomes" id="UP000198990">
    <property type="component" value="Unassembled WGS sequence"/>
</dbReference>
<protein>
    <recommendedName>
        <fullName evidence="3">Outer membrane protein beta-barrel domain-containing protein</fullName>
    </recommendedName>
</protein>
<dbReference type="InterPro" id="IPR046111">
    <property type="entry name" value="DUF6048"/>
</dbReference>
<dbReference type="Pfam" id="PF19515">
    <property type="entry name" value="DUF6048"/>
    <property type="match status" value="1"/>
</dbReference>
<name>A0A1H7W910_9FLAO</name>
<dbReference type="RefSeq" id="WP_091626918.1">
    <property type="nucleotide sequence ID" value="NZ_FNZN01000011.1"/>
</dbReference>
<accession>A0A1H7W910</accession>
<proteinExistence type="predicted"/>
<dbReference type="STRING" id="228957.SAMN04488008_1118"/>
<evidence type="ECO:0000313" key="1">
    <source>
        <dbReference type="EMBL" id="SEM17804.1"/>
    </source>
</evidence>
<keyword evidence="2" id="KW-1185">Reference proteome</keyword>
<organism evidence="1 2">
    <name type="scientific">Maribacter orientalis</name>
    <dbReference type="NCBI Taxonomy" id="228957"/>
    <lineage>
        <taxon>Bacteria</taxon>
        <taxon>Pseudomonadati</taxon>
        <taxon>Bacteroidota</taxon>
        <taxon>Flavobacteriia</taxon>
        <taxon>Flavobacteriales</taxon>
        <taxon>Flavobacteriaceae</taxon>
        <taxon>Maribacter</taxon>
    </lineage>
</organism>
<dbReference type="AlphaFoldDB" id="A0A1H7W910"/>
<reference evidence="2" key="1">
    <citation type="submission" date="2016-10" db="EMBL/GenBank/DDBJ databases">
        <authorList>
            <person name="Varghese N."/>
            <person name="Submissions S."/>
        </authorList>
    </citation>
    <scope>NUCLEOTIDE SEQUENCE [LARGE SCALE GENOMIC DNA]</scope>
    <source>
        <strain evidence="2">DSM 16471</strain>
    </source>
</reference>
<dbReference type="OrthoDB" id="1199048at2"/>